<feature type="compositionally biased region" description="Basic residues" evidence="5">
    <location>
        <begin position="209"/>
        <end position="224"/>
    </location>
</feature>
<evidence type="ECO:0000256" key="1">
    <source>
        <dbReference type="ARBA" id="ARBA00004496"/>
    </source>
</evidence>
<comment type="subcellular location">
    <subcellularLocation>
        <location evidence="1">Cytoplasm</location>
    </subcellularLocation>
</comment>
<dbReference type="PANTHER" id="PTHR12515:SF5">
    <property type="entry name" value="PROTEIN SMAUG"/>
    <property type="match status" value="1"/>
</dbReference>
<protein>
    <recommendedName>
        <fullName evidence="6">SAM domain-containing protein</fullName>
    </recommendedName>
</protein>
<evidence type="ECO:0000256" key="4">
    <source>
        <dbReference type="ARBA" id="ARBA00022884"/>
    </source>
</evidence>
<evidence type="ECO:0000256" key="3">
    <source>
        <dbReference type="ARBA" id="ARBA00022490"/>
    </source>
</evidence>
<dbReference type="KEGG" id="vde:111248636"/>
<sequence>MKSSGSNQVVGGSFREQVATVSSWFDEWNPCEQTVALYSLLKKLGPVQGRFLGLCLSQQGLQSSKETRITEQNANDPAFVRQLEGAEQLVPHLPLLRPGNEAAKRVYLEQLPRALASAVDSGRAVEQARQLLSYALIHPALGGDERKLLGQWLPHLENCLAAPLGSLETMNNNSNNNSSDNVNNLNNNNNNIDGGNNSNNTNLRQQHGYPHHNVTHVNHHHHHLNNNIHLNNNNNSSSSNNNNNNNISNANSNNGNGSTHGGMAPLNGPSAHDPAMRDVMAWLKTLRLHKYASLLMSMTYEQMLGLTDDQLEAQGVTQGARNKLMLNISKLTQRQARLQALQKDVERGDADLKQVLDEVRAMLITPIKGYLVPGGQADGNGVNAPAEGRAGTGVGRVTSGASLPISAQTSPPGIDDIPSEMTRLLGRLCSTLLVSPMLDHGGLVPAYVQVLDRCLCHEQFCQTLKRRLYTWKQQMTRFGIRRRPFTLPWAGKEGPIACGTGGLLGPPATGAGTGLGGPTARGTTTLPVFGTARPIGHIQHIMEPEYEDRLESLCLSMTAHAIGDTFNT</sequence>
<evidence type="ECO:0000256" key="2">
    <source>
        <dbReference type="ARBA" id="ARBA00008232"/>
    </source>
</evidence>
<dbReference type="GO" id="GO:0030371">
    <property type="term" value="F:translation repressor activity"/>
    <property type="evidence" value="ECO:0007669"/>
    <property type="project" value="InterPro"/>
</dbReference>
<name>A0A7M7K3M8_VARDE</name>
<feature type="compositionally biased region" description="Low complexity" evidence="5">
    <location>
        <begin position="171"/>
        <end position="202"/>
    </location>
</feature>
<dbReference type="Gene3D" id="1.25.40.170">
    <property type="entry name" value="Smaug, PHAT domain"/>
    <property type="match status" value="1"/>
</dbReference>
<reference evidence="7" key="1">
    <citation type="submission" date="2021-01" db="UniProtKB">
        <authorList>
            <consortium name="EnsemblMetazoa"/>
        </authorList>
    </citation>
    <scope>IDENTIFICATION</scope>
</reference>
<dbReference type="PANTHER" id="PTHR12515">
    <property type="entry name" value="STERILE ALPHA MOTIF DOMAIN CONTAINING PROTEIN 4-RELATED"/>
    <property type="match status" value="1"/>
</dbReference>
<dbReference type="SUPFAM" id="SSF47769">
    <property type="entry name" value="SAM/Pointed domain"/>
    <property type="match status" value="1"/>
</dbReference>
<dbReference type="Pfam" id="PF25479">
    <property type="entry name" value="Vts1"/>
    <property type="match status" value="1"/>
</dbReference>
<dbReference type="AlphaFoldDB" id="A0A7M7K3M8"/>
<evidence type="ECO:0000259" key="6">
    <source>
        <dbReference type="SMART" id="SM00454"/>
    </source>
</evidence>
<evidence type="ECO:0000313" key="8">
    <source>
        <dbReference type="Proteomes" id="UP000594260"/>
    </source>
</evidence>
<dbReference type="GeneID" id="111248636"/>
<organism evidence="7 8">
    <name type="scientific">Varroa destructor</name>
    <name type="common">Honeybee mite</name>
    <dbReference type="NCBI Taxonomy" id="109461"/>
    <lineage>
        <taxon>Eukaryota</taxon>
        <taxon>Metazoa</taxon>
        <taxon>Ecdysozoa</taxon>
        <taxon>Arthropoda</taxon>
        <taxon>Chelicerata</taxon>
        <taxon>Arachnida</taxon>
        <taxon>Acari</taxon>
        <taxon>Parasitiformes</taxon>
        <taxon>Mesostigmata</taxon>
        <taxon>Gamasina</taxon>
        <taxon>Dermanyssoidea</taxon>
        <taxon>Varroidae</taxon>
        <taxon>Varroa</taxon>
    </lineage>
</organism>
<evidence type="ECO:0000256" key="5">
    <source>
        <dbReference type="SAM" id="MobiDB-lite"/>
    </source>
</evidence>
<dbReference type="GO" id="GO:0000932">
    <property type="term" value="C:P-body"/>
    <property type="evidence" value="ECO:0007669"/>
    <property type="project" value="TreeGrafter"/>
</dbReference>
<dbReference type="InParanoid" id="A0A7M7K3M8"/>
<dbReference type="Proteomes" id="UP000594260">
    <property type="component" value="Unplaced"/>
</dbReference>
<comment type="similarity">
    <text evidence="2">Belongs to the SMAUG family.</text>
</comment>
<dbReference type="OMA" id="DGILCAC"/>
<dbReference type="EnsemblMetazoa" id="XM_022801309">
    <property type="protein sequence ID" value="XP_022657044"/>
    <property type="gene ID" value="LOC111248636"/>
</dbReference>
<keyword evidence="8" id="KW-1185">Reference proteome</keyword>
<accession>A0A7M7K3M8</accession>
<dbReference type="GO" id="GO:0003729">
    <property type="term" value="F:mRNA binding"/>
    <property type="evidence" value="ECO:0007669"/>
    <property type="project" value="TreeGrafter"/>
</dbReference>
<dbReference type="OrthoDB" id="2155283at2759"/>
<dbReference type="InterPro" id="IPR013761">
    <property type="entry name" value="SAM/pointed_sf"/>
</dbReference>
<feature type="domain" description="SAM" evidence="6">
    <location>
        <begin position="271"/>
        <end position="334"/>
    </location>
</feature>
<dbReference type="RefSeq" id="XP_022657044.1">
    <property type="nucleotide sequence ID" value="XM_022801309.1"/>
</dbReference>
<dbReference type="InterPro" id="IPR001660">
    <property type="entry name" value="SAM"/>
</dbReference>
<dbReference type="SMART" id="SM00454">
    <property type="entry name" value="SAM"/>
    <property type="match status" value="1"/>
</dbReference>
<dbReference type="GO" id="GO:0000289">
    <property type="term" value="P:nuclear-transcribed mRNA poly(A) tail shortening"/>
    <property type="evidence" value="ECO:0007669"/>
    <property type="project" value="TreeGrafter"/>
</dbReference>
<dbReference type="InterPro" id="IPR057327">
    <property type="entry name" value="Vts1_dom"/>
</dbReference>
<dbReference type="Gene3D" id="1.10.150.50">
    <property type="entry name" value="Transcription Factor, Ets-1"/>
    <property type="match status" value="1"/>
</dbReference>
<keyword evidence="3" id="KW-0963">Cytoplasm</keyword>
<dbReference type="InterPro" id="IPR058599">
    <property type="entry name" value="PHAT_Smg/ZCCHC2-like"/>
</dbReference>
<keyword evidence="4" id="KW-0694">RNA-binding</keyword>
<dbReference type="Pfam" id="PF00536">
    <property type="entry name" value="SAM_1"/>
    <property type="match status" value="1"/>
</dbReference>
<proteinExistence type="inferred from homology"/>
<dbReference type="InterPro" id="IPR037093">
    <property type="entry name" value="PHAT_dom_sf"/>
</dbReference>
<evidence type="ECO:0000313" key="7">
    <source>
        <dbReference type="EnsemblMetazoa" id="XP_022657044"/>
    </source>
</evidence>
<dbReference type="InterPro" id="IPR050897">
    <property type="entry name" value="SMAUG/VTS1_RNA-bind"/>
</dbReference>
<dbReference type="Pfam" id="PF26034">
    <property type="entry name" value="PHAT_SMAUG"/>
    <property type="match status" value="1"/>
</dbReference>
<dbReference type="FunCoup" id="A0A7M7K3M8">
    <property type="interactions" value="843"/>
</dbReference>
<feature type="region of interest" description="Disordered" evidence="5">
    <location>
        <begin position="170"/>
        <end position="271"/>
    </location>
</feature>
<feature type="compositionally biased region" description="Low complexity" evidence="5">
    <location>
        <begin position="225"/>
        <end position="257"/>
    </location>
</feature>